<dbReference type="EMBL" id="CP002690">
    <property type="protein sequence ID" value="AEE14692.1"/>
    <property type="molecule type" value="Genomic_DNA"/>
</dbReference>
<accession>M1E4Z2</accession>
<dbReference type="HOGENOM" id="CLU_1710770_0_0_9"/>
<comment type="cofactor">
    <cofactor evidence="1">
        <name>[4Fe-4S] cluster</name>
        <dbReference type="ChEBI" id="CHEBI:49883"/>
    </cofactor>
</comment>
<sequence length="155" mass="17911">MFWPIYGLTKKYTEKKLNISKLNLKQLYIKNIFKRSIHIFCIDVGNDNALNFEIFALLSPKYNLHRLGIFFTQTPREADLLIVLGRPTEKMVPLMLEAINQMPEPFGVLLTENNDLGLSFDNFDIPNVIGHIKGDVSRDEMLSYILAFMKGDEKK</sequence>
<dbReference type="eggNOG" id="COG3260">
    <property type="taxonomic scope" value="Bacteria"/>
</dbReference>
<keyword evidence="4" id="KW-0479">Metal-binding</keyword>
<protein>
    <submittedName>
        <fullName evidence="7">NADH ubiquinone oxidoreductase 20 kDa subunit</fullName>
    </submittedName>
</protein>
<dbReference type="Gene3D" id="3.40.50.12280">
    <property type="match status" value="1"/>
</dbReference>
<dbReference type="RefSeq" id="WP_013756414.1">
    <property type="nucleotide sequence ID" value="NC_015499.1"/>
</dbReference>
<dbReference type="GO" id="GO:0046872">
    <property type="term" value="F:metal ion binding"/>
    <property type="evidence" value="ECO:0007669"/>
    <property type="project" value="UniProtKB-KW"/>
</dbReference>
<keyword evidence="5" id="KW-0408">Iron</keyword>
<dbReference type="PANTHER" id="PTHR42989">
    <property type="entry name" value="HYDROGENASE-4 COMPONENT I"/>
    <property type="match status" value="1"/>
</dbReference>
<keyword evidence="6" id="KW-0411">Iron-sulfur</keyword>
<keyword evidence="7" id="KW-0830">Ubiquinone</keyword>
<reference evidence="7 8" key="1">
    <citation type="submission" date="2011-04" db="EMBL/GenBank/DDBJ databases">
        <title>The complete genome of Thermodesulfobium narugense DSM 14796.</title>
        <authorList>
            <consortium name="US DOE Joint Genome Institute (JGI-PGF)"/>
            <person name="Lucas S."/>
            <person name="Han J."/>
            <person name="Lapidus A."/>
            <person name="Bruce D."/>
            <person name="Goodwin L."/>
            <person name="Pitluck S."/>
            <person name="Peters L."/>
            <person name="Kyrpides N."/>
            <person name="Mavromatis K."/>
            <person name="Pagani I."/>
            <person name="Ivanova N."/>
            <person name="Ovchinnikova G."/>
            <person name="Zhang X."/>
            <person name="Saunders L."/>
            <person name="Detter J.C."/>
            <person name="Tapia R."/>
            <person name="Han C."/>
            <person name="Land M."/>
            <person name="Hauser L."/>
            <person name="Markowitz V."/>
            <person name="Cheng J.-F."/>
            <person name="Hugenholtz P."/>
            <person name="Woyke T."/>
            <person name="Wu D."/>
            <person name="Spring S."/>
            <person name="Schroeder M."/>
            <person name="Brambilla E."/>
            <person name="Klenk H.-P."/>
            <person name="Eisen J.A."/>
        </authorList>
    </citation>
    <scope>NUCLEOTIDE SEQUENCE [LARGE SCALE GENOMIC DNA]</scope>
    <source>
        <strain evidence="7 8">DSM 14796</strain>
    </source>
</reference>
<dbReference type="PANTHER" id="PTHR42989:SF1">
    <property type="entry name" value="FORMATE HYDROGENLYASE SUBUNIT 7-RELATED"/>
    <property type="match status" value="1"/>
</dbReference>
<dbReference type="AlphaFoldDB" id="M1E4Z2"/>
<dbReference type="OrthoDB" id="9786737at2"/>
<keyword evidence="8" id="KW-1185">Reference proteome</keyword>
<evidence type="ECO:0000256" key="4">
    <source>
        <dbReference type="ARBA" id="ARBA00022723"/>
    </source>
</evidence>
<dbReference type="GO" id="GO:0051539">
    <property type="term" value="F:4 iron, 4 sulfur cluster binding"/>
    <property type="evidence" value="ECO:0007669"/>
    <property type="project" value="UniProtKB-KW"/>
</dbReference>
<evidence type="ECO:0000256" key="2">
    <source>
        <dbReference type="ARBA" id="ARBA00009173"/>
    </source>
</evidence>
<evidence type="ECO:0000256" key="1">
    <source>
        <dbReference type="ARBA" id="ARBA00001966"/>
    </source>
</evidence>
<comment type="similarity">
    <text evidence="2">Belongs to the complex I 20 kDa subunit family.</text>
</comment>
<dbReference type="STRING" id="747365.Thena_1065"/>
<gene>
    <name evidence="7" type="ORF">Thena_1065</name>
</gene>
<evidence type="ECO:0000313" key="7">
    <source>
        <dbReference type="EMBL" id="AEE14692.1"/>
    </source>
</evidence>
<evidence type="ECO:0000313" key="8">
    <source>
        <dbReference type="Proteomes" id="UP000011765"/>
    </source>
</evidence>
<proteinExistence type="inferred from homology"/>
<evidence type="ECO:0000256" key="5">
    <source>
        <dbReference type="ARBA" id="ARBA00023004"/>
    </source>
</evidence>
<keyword evidence="3" id="KW-0004">4Fe-4S</keyword>
<dbReference type="InterPro" id="IPR052375">
    <property type="entry name" value="Complex_I_20kDa-like"/>
</dbReference>
<dbReference type="SUPFAM" id="SSF56770">
    <property type="entry name" value="HydA/Nqo6-like"/>
    <property type="match status" value="1"/>
</dbReference>
<dbReference type="Proteomes" id="UP000011765">
    <property type="component" value="Chromosome"/>
</dbReference>
<evidence type="ECO:0000256" key="3">
    <source>
        <dbReference type="ARBA" id="ARBA00022485"/>
    </source>
</evidence>
<dbReference type="KEGG" id="tnr:Thena_1065"/>
<organism evidence="7 8">
    <name type="scientific">Thermodesulfobium narugense DSM 14796</name>
    <dbReference type="NCBI Taxonomy" id="747365"/>
    <lineage>
        <taxon>Bacteria</taxon>
        <taxon>Pseudomonadati</taxon>
        <taxon>Thermodesulfobiota</taxon>
        <taxon>Thermodesulfobiia</taxon>
        <taxon>Thermodesulfobiales</taxon>
        <taxon>Thermodesulfobiaceae</taxon>
        <taxon>Thermodesulfobium</taxon>
    </lineage>
</organism>
<evidence type="ECO:0000256" key="6">
    <source>
        <dbReference type="ARBA" id="ARBA00023014"/>
    </source>
</evidence>
<name>M1E4Z2_9BACT</name>